<protein>
    <submittedName>
        <fullName evidence="3">Amidohydrolase</fullName>
    </submittedName>
</protein>
<name>A0A5J4FX65_9FLAO</name>
<feature type="chain" id="PRO_5023812207" evidence="1">
    <location>
        <begin position="20"/>
        <end position="379"/>
    </location>
</feature>
<organism evidence="3 4">
    <name type="scientific">Patiriisocius marinistellae</name>
    <dbReference type="NCBI Taxonomy" id="2494560"/>
    <lineage>
        <taxon>Bacteria</taxon>
        <taxon>Pseudomonadati</taxon>
        <taxon>Bacteroidota</taxon>
        <taxon>Flavobacteriia</taxon>
        <taxon>Flavobacteriales</taxon>
        <taxon>Flavobacteriaceae</taxon>
        <taxon>Patiriisocius</taxon>
    </lineage>
</organism>
<dbReference type="InterPro" id="IPR032466">
    <property type="entry name" value="Metal_Hydrolase"/>
</dbReference>
<dbReference type="InterPro" id="IPR051781">
    <property type="entry name" value="Metallo-dep_Hydrolase"/>
</dbReference>
<feature type="signal peptide" evidence="1">
    <location>
        <begin position="1"/>
        <end position="19"/>
    </location>
</feature>
<dbReference type="Gene3D" id="1.20.58.520">
    <property type="entry name" value="Amidohydrolase"/>
    <property type="match status" value="1"/>
</dbReference>
<keyword evidence="1" id="KW-0732">Signal</keyword>
<keyword evidence="4" id="KW-1185">Reference proteome</keyword>
<evidence type="ECO:0000313" key="3">
    <source>
        <dbReference type="EMBL" id="GEQ85908.1"/>
    </source>
</evidence>
<gene>
    <name evidence="3" type="ORF">ULMS_14160</name>
</gene>
<dbReference type="InterPro" id="IPR006680">
    <property type="entry name" value="Amidohydro-rel"/>
</dbReference>
<dbReference type="SUPFAM" id="SSF51556">
    <property type="entry name" value="Metallo-dependent hydrolases"/>
    <property type="match status" value="1"/>
</dbReference>
<dbReference type="AlphaFoldDB" id="A0A5J4FX65"/>
<evidence type="ECO:0000259" key="2">
    <source>
        <dbReference type="Pfam" id="PF01979"/>
    </source>
</evidence>
<dbReference type="Pfam" id="PF01979">
    <property type="entry name" value="Amidohydro_1"/>
    <property type="match status" value="1"/>
</dbReference>
<evidence type="ECO:0000313" key="4">
    <source>
        <dbReference type="Proteomes" id="UP000326994"/>
    </source>
</evidence>
<dbReference type="GO" id="GO:0016810">
    <property type="term" value="F:hydrolase activity, acting on carbon-nitrogen (but not peptide) bonds"/>
    <property type="evidence" value="ECO:0007669"/>
    <property type="project" value="InterPro"/>
</dbReference>
<dbReference type="PANTHER" id="PTHR43135">
    <property type="entry name" value="ALPHA-D-RIBOSE 1-METHYLPHOSPHONATE 5-TRIPHOSPHATE DIPHOSPHATASE"/>
    <property type="match status" value="1"/>
</dbReference>
<dbReference type="Gene3D" id="3.30.110.90">
    <property type="entry name" value="Amidohydrolase"/>
    <property type="match status" value="1"/>
</dbReference>
<comment type="caution">
    <text evidence="3">The sequence shown here is derived from an EMBL/GenBank/DDBJ whole genome shotgun (WGS) entry which is preliminary data.</text>
</comment>
<dbReference type="OrthoDB" id="9797498at2"/>
<dbReference type="Gene3D" id="2.30.40.10">
    <property type="entry name" value="Urease, subunit C, domain 1"/>
    <property type="match status" value="1"/>
</dbReference>
<dbReference type="SUPFAM" id="SSF51338">
    <property type="entry name" value="Composite domain of metallo-dependent hydrolases"/>
    <property type="match status" value="1"/>
</dbReference>
<keyword evidence="3" id="KW-0378">Hydrolase</keyword>
<dbReference type="PANTHER" id="PTHR43135:SF3">
    <property type="entry name" value="ALPHA-D-RIBOSE 1-METHYLPHOSPHONATE 5-TRIPHOSPHATE DIPHOSPHATASE"/>
    <property type="match status" value="1"/>
</dbReference>
<dbReference type="Proteomes" id="UP000326994">
    <property type="component" value="Unassembled WGS sequence"/>
</dbReference>
<dbReference type="Gene3D" id="3.40.50.10910">
    <property type="entry name" value="Amidohydrolase"/>
    <property type="match status" value="1"/>
</dbReference>
<dbReference type="RefSeq" id="WP_151893852.1">
    <property type="nucleotide sequence ID" value="NZ_BKCF01000002.1"/>
</dbReference>
<feature type="domain" description="Amidohydrolase-related" evidence="2">
    <location>
        <begin position="68"/>
        <end position="376"/>
    </location>
</feature>
<proteinExistence type="predicted"/>
<accession>A0A5J4FX65</accession>
<dbReference type="EMBL" id="BKCF01000002">
    <property type="protein sequence ID" value="GEQ85908.1"/>
    <property type="molecule type" value="Genomic_DNA"/>
</dbReference>
<sequence>MKSLLFLVVSVFAFSVTSAQNFVIKNVTVFDGEKLIEKTSVLVENGMIVRVAPKINSNSEVIDGNGKFLMPALTNSHVHAFSALSLNEAASAGVLQVFDMHGMEPYQRQMQETFKDSTNYADFYYAGSAATAPGGHGTQFGFPAPTLTMVAEATDFIDKRIEAGASYIKIIVEPWKETLSHYVVKELIEVAHRKDKIAVVHVSKLDDAYQVLSNGADGLVHVWWDLPITQEEIEVLKSKNEFFVIPTLLTSHLALEAIRKSSPTNNFMTNEAITAEAKKLYDAGIPLLAGTDPPNAQINYGTDLYREMVLFSKAGIPNIEVLKTATSNPSKYFGLKDMGYIKEGFKANMLLLDESPIDKMDNMKTITTIWKMGKEVDRN</sequence>
<dbReference type="InterPro" id="IPR011059">
    <property type="entry name" value="Metal-dep_hydrolase_composite"/>
</dbReference>
<reference evidence="3 4" key="1">
    <citation type="submission" date="2019-08" db="EMBL/GenBank/DDBJ databases">
        <title>Ulvibacter marinistellae sp. nov., isolated from a starfish, Patiria pectinifera.</title>
        <authorList>
            <person name="Kawano K."/>
            <person name="Ushijima N."/>
            <person name="Kihara M."/>
            <person name="Itoh H."/>
        </authorList>
    </citation>
    <scope>NUCLEOTIDE SEQUENCE [LARGE SCALE GENOMIC DNA]</scope>
    <source>
        <strain evidence="3 4">KK4</strain>
    </source>
</reference>
<evidence type="ECO:0000256" key="1">
    <source>
        <dbReference type="SAM" id="SignalP"/>
    </source>
</evidence>